<protein>
    <submittedName>
        <fullName evidence="2">Uncharacterized protein</fullName>
    </submittedName>
</protein>
<proteinExistence type="predicted"/>
<feature type="region of interest" description="Disordered" evidence="1">
    <location>
        <begin position="1"/>
        <end position="59"/>
    </location>
</feature>
<evidence type="ECO:0000313" key="2">
    <source>
        <dbReference type="EMBL" id="KAG8100695.1"/>
    </source>
</evidence>
<reference evidence="2" key="2">
    <citation type="submission" date="2021-02" db="EMBL/GenBank/DDBJ databases">
        <authorList>
            <person name="Kimball J.A."/>
            <person name="Haas M.W."/>
            <person name="Macchietto M."/>
            <person name="Kono T."/>
            <person name="Duquette J."/>
            <person name="Shao M."/>
        </authorList>
    </citation>
    <scope>NUCLEOTIDE SEQUENCE</scope>
    <source>
        <tissue evidence="2">Fresh leaf tissue</tissue>
    </source>
</reference>
<organism evidence="2 3">
    <name type="scientific">Zizania palustris</name>
    <name type="common">Northern wild rice</name>
    <dbReference type="NCBI Taxonomy" id="103762"/>
    <lineage>
        <taxon>Eukaryota</taxon>
        <taxon>Viridiplantae</taxon>
        <taxon>Streptophyta</taxon>
        <taxon>Embryophyta</taxon>
        <taxon>Tracheophyta</taxon>
        <taxon>Spermatophyta</taxon>
        <taxon>Magnoliopsida</taxon>
        <taxon>Liliopsida</taxon>
        <taxon>Poales</taxon>
        <taxon>Poaceae</taxon>
        <taxon>BOP clade</taxon>
        <taxon>Oryzoideae</taxon>
        <taxon>Oryzeae</taxon>
        <taxon>Zizaniinae</taxon>
        <taxon>Zizania</taxon>
    </lineage>
</organism>
<evidence type="ECO:0000313" key="3">
    <source>
        <dbReference type="Proteomes" id="UP000729402"/>
    </source>
</evidence>
<feature type="compositionally biased region" description="Basic residues" evidence="1">
    <location>
        <begin position="27"/>
        <end position="41"/>
    </location>
</feature>
<dbReference type="AlphaFoldDB" id="A0A8J5X3Q2"/>
<reference evidence="2" key="1">
    <citation type="journal article" date="2021" name="bioRxiv">
        <title>Whole Genome Assembly and Annotation of Northern Wild Rice, Zizania palustris L., Supports a Whole Genome Duplication in the Zizania Genus.</title>
        <authorList>
            <person name="Haas M."/>
            <person name="Kono T."/>
            <person name="Macchietto M."/>
            <person name="Millas R."/>
            <person name="McGilp L."/>
            <person name="Shao M."/>
            <person name="Duquette J."/>
            <person name="Hirsch C.N."/>
            <person name="Kimball J."/>
        </authorList>
    </citation>
    <scope>NUCLEOTIDE SEQUENCE</scope>
    <source>
        <tissue evidence="2">Fresh leaf tissue</tissue>
    </source>
</reference>
<keyword evidence="3" id="KW-1185">Reference proteome</keyword>
<evidence type="ECO:0000256" key="1">
    <source>
        <dbReference type="SAM" id="MobiDB-lite"/>
    </source>
</evidence>
<name>A0A8J5X3Q2_ZIZPA</name>
<accession>A0A8J5X3Q2</accession>
<comment type="caution">
    <text evidence="2">The sequence shown here is derived from an EMBL/GenBank/DDBJ whole genome shotgun (WGS) entry which is preliminary data.</text>
</comment>
<dbReference type="EMBL" id="JAAALK010000079">
    <property type="protein sequence ID" value="KAG8100695.1"/>
    <property type="molecule type" value="Genomic_DNA"/>
</dbReference>
<gene>
    <name evidence="2" type="ORF">GUJ93_ZPchr0013g37486</name>
</gene>
<sequence>MLGPVHPRQPPYSRNGLPYRAATAASRHPRRRSPLPHRRCGRASPEHHRQLPHRHASILSGRDGPLCLRPLGPVRCSRLPCRHTHLAPPTSWLSSSVVVAVAKHAAVVATARDGKRVVDADAASVL</sequence>
<dbReference type="Proteomes" id="UP000729402">
    <property type="component" value="Unassembled WGS sequence"/>
</dbReference>